<dbReference type="PROSITE" id="PS50102">
    <property type="entry name" value="RRM"/>
    <property type="match status" value="1"/>
</dbReference>
<dbReference type="Proteomes" id="UP001150907">
    <property type="component" value="Unassembled WGS sequence"/>
</dbReference>
<evidence type="ECO:0000313" key="4">
    <source>
        <dbReference type="EMBL" id="KAJ1997829.1"/>
    </source>
</evidence>
<dbReference type="GO" id="GO:0003723">
    <property type="term" value="F:RNA binding"/>
    <property type="evidence" value="ECO:0007669"/>
    <property type="project" value="UniProtKB-UniRule"/>
</dbReference>
<dbReference type="Gene3D" id="3.30.70.330">
    <property type="match status" value="1"/>
</dbReference>
<keyword evidence="5" id="KW-1185">Reference proteome</keyword>
<gene>
    <name evidence="4" type="ORF">H4R26_005686</name>
</gene>
<reference evidence="4" key="1">
    <citation type="submission" date="2022-07" db="EMBL/GenBank/DDBJ databases">
        <title>Phylogenomic reconstructions and comparative analyses of Kickxellomycotina fungi.</title>
        <authorList>
            <person name="Reynolds N.K."/>
            <person name="Stajich J.E."/>
            <person name="Barry K."/>
            <person name="Grigoriev I.V."/>
            <person name="Crous P."/>
            <person name="Smith M.E."/>
        </authorList>
    </citation>
    <scope>NUCLEOTIDE SEQUENCE</scope>
    <source>
        <strain evidence="4">IMI 214461</strain>
    </source>
</reference>
<feature type="domain" description="RRM" evidence="3">
    <location>
        <begin position="27"/>
        <end position="128"/>
    </location>
</feature>
<organism evidence="4 5">
    <name type="scientific">Coemansia thaxteri</name>
    <dbReference type="NCBI Taxonomy" id="2663907"/>
    <lineage>
        <taxon>Eukaryota</taxon>
        <taxon>Fungi</taxon>
        <taxon>Fungi incertae sedis</taxon>
        <taxon>Zoopagomycota</taxon>
        <taxon>Kickxellomycotina</taxon>
        <taxon>Kickxellomycetes</taxon>
        <taxon>Kickxellales</taxon>
        <taxon>Kickxellaceae</taxon>
        <taxon>Coemansia</taxon>
    </lineage>
</organism>
<sequence length="195" mass="21519">MFRTAIARTLAAKRLAQVPQSRHLATSIMYVRGLPANTTESDLARLVEKFGPVYEYSFMPKRAGDDFSVGFVKFYSGDLPSTVEELASLPHPSDAEIQDVTKRCTDAISAIDGTMLDGKVVGANFARKNLPDAIQFNARMAVRKANDPAFASRMEERKNRPREEAGSGGQYSAGYKDGFRDGVKQAQENRGSNRY</sequence>
<feature type="compositionally biased region" description="Basic and acidic residues" evidence="2">
    <location>
        <begin position="153"/>
        <end position="165"/>
    </location>
</feature>
<dbReference type="AlphaFoldDB" id="A0A9W8BDR1"/>
<comment type="caution">
    <text evidence="4">The sequence shown here is derived from an EMBL/GenBank/DDBJ whole genome shotgun (WGS) entry which is preliminary data.</text>
</comment>
<feature type="region of interest" description="Disordered" evidence="2">
    <location>
        <begin position="149"/>
        <end position="195"/>
    </location>
</feature>
<dbReference type="OrthoDB" id="1049195at2759"/>
<dbReference type="InterPro" id="IPR000504">
    <property type="entry name" value="RRM_dom"/>
</dbReference>
<proteinExistence type="predicted"/>
<feature type="compositionally biased region" description="Polar residues" evidence="2">
    <location>
        <begin position="186"/>
        <end position="195"/>
    </location>
</feature>
<dbReference type="Pfam" id="PF00076">
    <property type="entry name" value="RRM_1"/>
    <property type="match status" value="1"/>
</dbReference>
<evidence type="ECO:0000259" key="3">
    <source>
        <dbReference type="PROSITE" id="PS50102"/>
    </source>
</evidence>
<dbReference type="EMBL" id="JANBQF010001182">
    <property type="protein sequence ID" value="KAJ1997829.1"/>
    <property type="molecule type" value="Genomic_DNA"/>
</dbReference>
<protein>
    <recommendedName>
        <fullName evidence="3">RRM domain-containing protein</fullName>
    </recommendedName>
</protein>
<accession>A0A9W8BDR1</accession>
<dbReference type="CDD" id="cd00590">
    <property type="entry name" value="RRM_SF"/>
    <property type="match status" value="1"/>
</dbReference>
<dbReference type="InterPro" id="IPR035979">
    <property type="entry name" value="RBD_domain_sf"/>
</dbReference>
<evidence type="ECO:0000256" key="2">
    <source>
        <dbReference type="SAM" id="MobiDB-lite"/>
    </source>
</evidence>
<evidence type="ECO:0000313" key="5">
    <source>
        <dbReference type="Proteomes" id="UP001150907"/>
    </source>
</evidence>
<name>A0A9W8BDR1_9FUNG</name>
<dbReference type="InterPro" id="IPR012677">
    <property type="entry name" value="Nucleotide-bd_a/b_plait_sf"/>
</dbReference>
<keyword evidence="1" id="KW-0694">RNA-binding</keyword>
<evidence type="ECO:0000256" key="1">
    <source>
        <dbReference type="PROSITE-ProRule" id="PRU00176"/>
    </source>
</evidence>
<dbReference type="SUPFAM" id="SSF54928">
    <property type="entry name" value="RNA-binding domain, RBD"/>
    <property type="match status" value="1"/>
</dbReference>